<accession>A0A0E3SD44</accession>
<dbReference type="Pfam" id="PF19474">
    <property type="entry name" value="DUF6011"/>
    <property type="match status" value="1"/>
</dbReference>
<dbReference type="KEGG" id="mhor:MSHOH_1474"/>
<dbReference type="Proteomes" id="UP000033101">
    <property type="component" value="Chromosome"/>
</dbReference>
<name>A0A0E3SD44_9EURY</name>
<dbReference type="PATRIC" id="fig|1434110.4.peg.1836"/>
<protein>
    <submittedName>
        <fullName evidence="1">Uncharacterized protein</fullName>
    </submittedName>
</protein>
<organism evidence="1 2">
    <name type="scientific">Methanosarcina horonobensis HB-1 = JCM 15518</name>
    <dbReference type="NCBI Taxonomy" id="1434110"/>
    <lineage>
        <taxon>Archaea</taxon>
        <taxon>Methanobacteriati</taxon>
        <taxon>Methanobacteriota</taxon>
        <taxon>Stenosarchaea group</taxon>
        <taxon>Methanomicrobia</taxon>
        <taxon>Methanosarcinales</taxon>
        <taxon>Methanosarcinaceae</taxon>
        <taxon>Methanosarcina</taxon>
    </lineage>
</organism>
<reference evidence="1 2" key="1">
    <citation type="submission" date="2014-07" db="EMBL/GenBank/DDBJ databases">
        <title>Methanogenic archaea and the global carbon cycle.</title>
        <authorList>
            <person name="Henriksen J.R."/>
            <person name="Luke J."/>
            <person name="Reinhart S."/>
            <person name="Benedict M.N."/>
            <person name="Youngblut N.D."/>
            <person name="Metcalf M.E."/>
            <person name="Whitaker R.J."/>
            <person name="Metcalf W.W."/>
        </authorList>
    </citation>
    <scope>NUCLEOTIDE SEQUENCE [LARGE SCALE GENOMIC DNA]</scope>
    <source>
        <strain evidence="1 2">HB-1</strain>
    </source>
</reference>
<evidence type="ECO:0000313" key="1">
    <source>
        <dbReference type="EMBL" id="AKB77957.1"/>
    </source>
</evidence>
<dbReference type="InterPro" id="IPR046053">
    <property type="entry name" value="DUF6011"/>
</dbReference>
<keyword evidence="2" id="KW-1185">Reference proteome</keyword>
<sequence length="146" mass="16781">MYGGTYVNTCNRCNRPLKDSASVKRGYGPKCWKKVQLEDEEQRKIYEPCTIAYAGLANHTMREIRKRVLQGDRTECRACGEPLETGEIQSYDHDGGLDLKGFGQPQWVYHQCSKCKHQLSIWKLRIDLSDLEKLKPSKSLKMVEAV</sequence>
<gene>
    <name evidence="1" type="ORF">MSHOH_1474</name>
</gene>
<evidence type="ECO:0000313" key="2">
    <source>
        <dbReference type="Proteomes" id="UP000033101"/>
    </source>
</evidence>
<proteinExistence type="predicted"/>
<dbReference type="AlphaFoldDB" id="A0A0E3SD44"/>
<dbReference type="HOGENOM" id="CLU_124260_0_0_2"/>
<dbReference type="EMBL" id="CP009516">
    <property type="protein sequence ID" value="AKB77957.1"/>
    <property type="molecule type" value="Genomic_DNA"/>
</dbReference>